<feature type="domain" description="FAD-binding" evidence="9">
    <location>
        <begin position="286"/>
        <end position="325"/>
    </location>
</feature>
<evidence type="ECO:0000256" key="3">
    <source>
        <dbReference type="ARBA" id="ARBA00022642"/>
    </source>
</evidence>
<dbReference type="PANTHER" id="PTHR46028:SF2">
    <property type="entry name" value="KYNURENINE 3-MONOOXYGENASE"/>
    <property type="match status" value="1"/>
</dbReference>
<keyword evidence="4" id="KW-0274">FAD</keyword>
<comment type="cofactor">
    <cofactor evidence="1">
        <name>FAD</name>
        <dbReference type="ChEBI" id="CHEBI:57692"/>
    </cofactor>
</comment>
<accession>A0A0W0VMV3</accession>
<evidence type="ECO:0000256" key="5">
    <source>
        <dbReference type="ARBA" id="ARBA00022857"/>
    </source>
</evidence>
<comment type="catalytic activity">
    <reaction evidence="8">
        <text>L-kynurenine + NADPH + O2 + H(+) = 3-hydroxy-L-kynurenine + NADP(+) + H2O</text>
        <dbReference type="Rhea" id="RHEA:20545"/>
        <dbReference type="ChEBI" id="CHEBI:15377"/>
        <dbReference type="ChEBI" id="CHEBI:15378"/>
        <dbReference type="ChEBI" id="CHEBI:15379"/>
        <dbReference type="ChEBI" id="CHEBI:57783"/>
        <dbReference type="ChEBI" id="CHEBI:57959"/>
        <dbReference type="ChEBI" id="CHEBI:58125"/>
        <dbReference type="ChEBI" id="CHEBI:58349"/>
        <dbReference type="EC" id="1.14.13.9"/>
    </reaction>
</comment>
<dbReference type="Gene3D" id="3.50.50.60">
    <property type="entry name" value="FAD/NAD(P)-binding domain"/>
    <property type="match status" value="1"/>
</dbReference>
<comment type="caution">
    <text evidence="10">The sequence shown here is derived from an EMBL/GenBank/DDBJ whole genome shotgun (WGS) entry which is preliminary data.</text>
</comment>
<dbReference type="SUPFAM" id="SSF51905">
    <property type="entry name" value="FAD/NAD(P)-binding domain"/>
    <property type="match status" value="1"/>
</dbReference>
<keyword evidence="3" id="KW-0662">Pyridine nucleotide biosynthesis</keyword>
<name>A0A0W0VMV3_9GAMM</name>
<keyword evidence="6" id="KW-0560">Oxidoreductase</keyword>
<dbReference type="OrthoDB" id="9782160at2"/>
<evidence type="ECO:0000256" key="7">
    <source>
        <dbReference type="ARBA" id="ARBA00023033"/>
    </source>
</evidence>
<evidence type="ECO:0000313" key="11">
    <source>
        <dbReference type="Proteomes" id="UP000054997"/>
    </source>
</evidence>
<dbReference type="GO" id="GO:0004502">
    <property type="term" value="F:kynurenine 3-monooxygenase activity"/>
    <property type="evidence" value="ECO:0007669"/>
    <property type="project" value="UniProtKB-EC"/>
</dbReference>
<evidence type="ECO:0000256" key="6">
    <source>
        <dbReference type="ARBA" id="ARBA00023002"/>
    </source>
</evidence>
<dbReference type="FunFam" id="3.50.50.60:FF:000185">
    <property type="entry name" value="Kynurenine 3-monooxygenase"/>
    <property type="match status" value="1"/>
</dbReference>
<dbReference type="STRING" id="45068.Llon_1461"/>
<dbReference type="InterPro" id="IPR036188">
    <property type="entry name" value="FAD/NAD-bd_sf"/>
</dbReference>
<sequence length="455" mass="51737">MKKITIIGAGLAGTLLSLYLARRGYAVDVYEARSDIRRVADNGGRSINLALSCRGITSLKEIGLMDAVEKIMVPMRARAIHEENGEVTFQPFGRHKDEYINAILRTDLNTLLLDQASSSPLIKIHFDMKLQEIDVRHKTLELMDKEGNLKQAGYDHLIGADGAASLVREGLQKAGILHYRRDFLPHGYKELSISREHSGNFIREHLHLWPRDAYMLLGNPNLDDSITGSLFLPLEGKISFKSLQNEEALHSFFKRAFPDAYDAMPNLAGEFFSNPTGNLSTVQCSTWYYKNQCLLIGDAAHGIVPFFGQGMNCAFEDCRILDETLERYHDDWGQALPAFFASRKQNTDAVAAMSMDNYSEIQHEIRDKKFNLKKQLQQELMRRYPERYISKHVLVMFTNTPYARAHAIGEIQDRFLENISSNADSLQEIDWQYVDKAMREYDKKLADLGAFPTVS</sequence>
<dbReference type="GO" id="GO:0019363">
    <property type="term" value="P:pyridine nucleotide biosynthetic process"/>
    <property type="evidence" value="ECO:0007669"/>
    <property type="project" value="UniProtKB-KW"/>
</dbReference>
<dbReference type="Pfam" id="PF01494">
    <property type="entry name" value="FAD_binding_3"/>
    <property type="match status" value="2"/>
</dbReference>
<keyword evidence="7 10" id="KW-0503">Monooxygenase</keyword>
<dbReference type="PANTHER" id="PTHR46028">
    <property type="entry name" value="KYNURENINE 3-MONOOXYGENASE"/>
    <property type="match status" value="1"/>
</dbReference>
<keyword evidence="11" id="KW-1185">Reference proteome</keyword>
<dbReference type="InterPro" id="IPR002938">
    <property type="entry name" value="FAD-bd"/>
</dbReference>
<keyword evidence="2" id="KW-0285">Flavoprotein</keyword>
<dbReference type="GO" id="GO:0070189">
    <property type="term" value="P:kynurenine metabolic process"/>
    <property type="evidence" value="ECO:0007669"/>
    <property type="project" value="TreeGrafter"/>
</dbReference>
<evidence type="ECO:0000256" key="4">
    <source>
        <dbReference type="ARBA" id="ARBA00022827"/>
    </source>
</evidence>
<keyword evidence="5" id="KW-0521">NADP</keyword>
<dbReference type="GO" id="GO:0071949">
    <property type="term" value="F:FAD binding"/>
    <property type="evidence" value="ECO:0007669"/>
    <property type="project" value="InterPro"/>
</dbReference>
<evidence type="ECO:0000313" key="10">
    <source>
        <dbReference type="EMBL" id="KTD21363.1"/>
    </source>
</evidence>
<evidence type="ECO:0000256" key="2">
    <source>
        <dbReference type="ARBA" id="ARBA00022630"/>
    </source>
</evidence>
<dbReference type="AlphaFoldDB" id="A0A0W0VMV3"/>
<proteinExistence type="predicted"/>
<protein>
    <submittedName>
        <fullName evidence="10">Kynurenine 3-monooxygenase</fullName>
    </submittedName>
</protein>
<dbReference type="EMBL" id="LNYK01000016">
    <property type="protein sequence ID" value="KTD21363.1"/>
    <property type="molecule type" value="Genomic_DNA"/>
</dbReference>
<organism evidence="10 11">
    <name type="scientific">Legionella londiniensis</name>
    <dbReference type="NCBI Taxonomy" id="45068"/>
    <lineage>
        <taxon>Bacteria</taxon>
        <taxon>Pseudomonadati</taxon>
        <taxon>Pseudomonadota</taxon>
        <taxon>Gammaproteobacteria</taxon>
        <taxon>Legionellales</taxon>
        <taxon>Legionellaceae</taxon>
        <taxon>Legionella</taxon>
    </lineage>
</organism>
<evidence type="ECO:0000256" key="1">
    <source>
        <dbReference type="ARBA" id="ARBA00001974"/>
    </source>
</evidence>
<evidence type="ECO:0000256" key="8">
    <source>
        <dbReference type="ARBA" id="ARBA00047818"/>
    </source>
</evidence>
<feature type="domain" description="FAD-binding" evidence="9">
    <location>
        <begin position="4"/>
        <end position="171"/>
    </location>
</feature>
<reference evidence="10 11" key="1">
    <citation type="submission" date="2015-11" db="EMBL/GenBank/DDBJ databases">
        <title>Genomic analysis of 38 Legionella species identifies large and diverse effector repertoires.</title>
        <authorList>
            <person name="Burstein D."/>
            <person name="Amaro F."/>
            <person name="Zusman T."/>
            <person name="Lifshitz Z."/>
            <person name="Cohen O."/>
            <person name="Gilbert J.A."/>
            <person name="Pupko T."/>
            <person name="Shuman H.A."/>
            <person name="Segal G."/>
        </authorList>
    </citation>
    <scope>NUCLEOTIDE SEQUENCE [LARGE SCALE GENOMIC DNA]</scope>
    <source>
        <strain evidence="10 11">ATCC 49505</strain>
    </source>
</reference>
<dbReference type="RefSeq" id="WP_058529437.1">
    <property type="nucleotide sequence ID" value="NZ_CAAAHZ010000008.1"/>
</dbReference>
<gene>
    <name evidence="10" type="ORF">Llon_1461</name>
</gene>
<dbReference type="Proteomes" id="UP000054997">
    <property type="component" value="Unassembled WGS sequence"/>
</dbReference>
<evidence type="ECO:0000259" key="9">
    <source>
        <dbReference type="Pfam" id="PF01494"/>
    </source>
</evidence>
<dbReference type="PATRIC" id="fig|45068.5.peg.1583"/>
<dbReference type="PRINTS" id="PR00420">
    <property type="entry name" value="RNGMNOXGNASE"/>
</dbReference>